<dbReference type="Gene3D" id="3.40.50.11660">
    <property type="entry name" value="Glycosyl transferase family 10, C-terminal domain"/>
    <property type="match status" value="1"/>
</dbReference>
<comment type="caution">
    <text evidence="2">The sequence shown here is derived from an EMBL/GenBank/DDBJ whole genome shotgun (WGS) entry which is preliminary data.</text>
</comment>
<dbReference type="Proteomes" id="UP000626109">
    <property type="component" value="Unassembled WGS sequence"/>
</dbReference>
<dbReference type="AlphaFoldDB" id="A0A813K5L7"/>
<dbReference type="InterPro" id="IPR038577">
    <property type="entry name" value="GT10-like_C_sf"/>
</dbReference>
<evidence type="ECO:0000313" key="3">
    <source>
        <dbReference type="Proteomes" id="UP000626109"/>
    </source>
</evidence>
<accession>A0A813K5L7</accession>
<dbReference type="SUPFAM" id="SSF53756">
    <property type="entry name" value="UDP-Glycosyltransferase/glycogen phosphorylase"/>
    <property type="match status" value="1"/>
</dbReference>
<feature type="chain" id="PRO_5032957123" evidence="1">
    <location>
        <begin position="30"/>
        <end position="593"/>
    </location>
</feature>
<evidence type="ECO:0000256" key="1">
    <source>
        <dbReference type="SAM" id="SignalP"/>
    </source>
</evidence>
<evidence type="ECO:0000313" key="2">
    <source>
        <dbReference type="EMBL" id="CAE8693158.1"/>
    </source>
</evidence>
<sequence length="593" mass="61994">MCRADHPVARGLRAVFLVCLLPALAGVAASQCAAPSGVAGAESPACEEGPLLGSGSNCTVLCKSGYSPSEAVLSCGSDGLLEPPTFQCQELYCDAPTNISNIDSPSCLEGTFILPGSSCTPRCKCGFKPSEASLSCSRGELSPEAFSCIPTPCVNVVTAAASSGALAPPQITCALTCTEPQGPIGWEYLLGYSAAADKQAPFLTDQPSPAAPPPLVAGALDLSQPVGWCNPRCGAFAVYYATSSPGLERIARALFGHLPCIDLRPWDPRTSRRSALVRADLLVITHEDLVDLPSDALAAAGLAGAIVLVDFGCRGHTVEGARPPALTGWEANTLCVGADRGSAASSCGAFLEVPPGALSLAMRGQGDLANRLKGLQATSREPPVNFTGRKLLAYVDDVCEPLAEVFFNGVAEDAKLLSIGAVEALGKCHGSHPELSRLVAAGSRPEAMKDYQFVMVFEKSADSLRQCPRYISSVALDALASGAIPVIWSPEEGSAVLNPDATIWLPPWSPIAAEFSSAINNPLGGKLSAAALREHAASRWFAWDTSVRGVPHDLGREAAALADAILRNSPHKKCVELTKDRMLLREHQMKQEL</sequence>
<reference evidence="2" key="1">
    <citation type="submission" date="2021-02" db="EMBL/GenBank/DDBJ databases">
        <authorList>
            <person name="Dougan E. K."/>
            <person name="Rhodes N."/>
            <person name="Thang M."/>
            <person name="Chan C."/>
        </authorList>
    </citation>
    <scope>NUCLEOTIDE SEQUENCE</scope>
</reference>
<organism evidence="2 3">
    <name type="scientific">Polarella glacialis</name>
    <name type="common">Dinoflagellate</name>
    <dbReference type="NCBI Taxonomy" id="89957"/>
    <lineage>
        <taxon>Eukaryota</taxon>
        <taxon>Sar</taxon>
        <taxon>Alveolata</taxon>
        <taxon>Dinophyceae</taxon>
        <taxon>Suessiales</taxon>
        <taxon>Suessiaceae</taxon>
        <taxon>Polarella</taxon>
    </lineage>
</organism>
<keyword evidence="1" id="KW-0732">Signal</keyword>
<name>A0A813K5L7_POLGL</name>
<gene>
    <name evidence="2" type="ORF">PGLA2088_LOCUS28255</name>
</gene>
<protein>
    <submittedName>
        <fullName evidence="2">Uncharacterized protein</fullName>
    </submittedName>
</protein>
<feature type="signal peptide" evidence="1">
    <location>
        <begin position="1"/>
        <end position="29"/>
    </location>
</feature>
<dbReference type="EMBL" id="CAJNNW010027799">
    <property type="protein sequence ID" value="CAE8693158.1"/>
    <property type="molecule type" value="Genomic_DNA"/>
</dbReference>
<proteinExistence type="predicted"/>